<keyword evidence="2" id="KW-1133">Transmembrane helix</keyword>
<dbReference type="InterPro" id="IPR021102">
    <property type="entry name" value="PNGase_A"/>
</dbReference>
<feature type="region of interest" description="Disordered" evidence="1">
    <location>
        <begin position="17"/>
        <end position="120"/>
    </location>
</feature>
<comment type="caution">
    <text evidence="4">The sequence shown here is derived from an EMBL/GenBank/DDBJ whole genome shotgun (WGS) entry which is preliminary data.</text>
</comment>
<dbReference type="PANTHER" id="PTHR31104">
    <property type="entry name" value="PEPTIDE-N4-(N-ACETYL-BETA-GLUCOSAMINYL)ASPARAGINE AMIDASE A PROTEIN"/>
    <property type="match status" value="1"/>
</dbReference>
<feature type="compositionally biased region" description="Acidic residues" evidence="1">
    <location>
        <begin position="63"/>
        <end position="74"/>
    </location>
</feature>
<organism evidence="4 5">
    <name type="scientific">Candida oxycetoniae</name>
    <dbReference type="NCBI Taxonomy" id="497107"/>
    <lineage>
        <taxon>Eukaryota</taxon>
        <taxon>Fungi</taxon>
        <taxon>Dikarya</taxon>
        <taxon>Ascomycota</taxon>
        <taxon>Saccharomycotina</taxon>
        <taxon>Pichiomycetes</taxon>
        <taxon>Debaryomycetaceae</taxon>
        <taxon>Candida/Lodderomyces clade</taxon>
        <taxon>Candida</taxon>
    </lineage>
</organism>
<feature type="domain" description="Peptide N-acetyl-beta-D-glucosaminyl asparaginase amidase A N-terminal" evidence="3">
    <location>
        <begin position="527"/>
        <end position="728"/>
    </location>
</feature>
<dbReference type="EMBL" id="JAHUZD010000027">
    <property type="protein sequence ID" value="KAI3405721.2"/>
    <property type="molecule type" value="Genomic_DNA"/>
</dbReference>
<dbReference type="GeneID" id="73378944"/>
<keyword evidence="5" id="KW-1185">Reference proteome</keyword>
<dbReference type="Proteomes" id="UP001202479">
    <property type="component" value="Unassembled WGS sequence"/>
</dbReference>
<feature type="compositionally biased region" description="Polar residues" evidence="1">
    <location>
        <begin position="82"/>
        <end position="91"/>
    </location>
</feature>
<dbReference type="InterPro" id="IPR056948">
    <property type="entry name" value="PNGaseA_N"/>
</dbReference>
<evidence type="ECO:0000313" key="4">
    <source>
        <dbReference type="EMBL" id="KAI3405721.2"/>
    </source>
</evidence>
<keyword evidence="2" id="KW-0472">Membrane</keyword>
<feature type="region of interest" description="Disordered" evidence="1">
    <location>
        <begin position="362"/>
        <end position="522"/>
    </location>
</feature>
<feature type="compositionally biased region" description="Low complexity" evidence="1">
    <location>
        <begin position="376"/>
        <end position="392"/>
    </location>
</feature>
<feature type="compositionally biased region" description="Basic and acidic residues" evidence="1">
    <location>
        <begin position="94"/>
        <end position="103"/>
    </location>
</feature>
<dbReference type="RefSeq" id="XP_049181466.1">
    <property type="nucleotide sequence ID" value="XM_049322439.1"/>
</dbReference>
<protein>
    <recommendedName>
        <fullName evidence="3">Peptide N-acetyl-beta-D-glucosaminyl asparaginase amidase A N-terminal domain-containing protein</fullName>
    </recommendedName>
</protein>
<gene>
    <name evidence="4" type="ORF">KGF56_001327</name>
</gene>
<proteinExistence type="predicted"/>
<feature type="region of interest" description="Disordered" evidence="1">
    <location>
        <begin position="947"/>
        <end position="995"/>
    </location>
</feature>
<feature type="compositionally biased region" description="Basic and acidic residues" evidence="1">
    <location>
        <begin position="502"/>
        <end position="512"/>
    </location>
</feature>
<keyword evidence="2" id="KW-0812">Transmembrane</keyword>
<evidence type="ECO:0000256" key="2">
    <source>
        <dbReference type="SAM" id="Phobius"/>
    </source>
</evidence>
<evidence type="ECO:0000259" key="3">
    <source>
        <dbReference type="Pfam" id="PF12222"/>
    </source>
</evidence>
<evidence type="ECO:0000313" key="5">
    <source>
        <dbReference type="Proteomes" id="UP001202479"/>
    </source>
</evidence>
<name>A0AAI9SYX4_9ASCO</name>
<feature type="compositionally biased region" description="Basic and acidic residues" evidence="1">
    <location>
        <begin position="402"/>
        <end position="426"/>
    </location>
</feature>
<feature type="compositionally biased region" description="Basic and acidic residues" evidence="1">
    <location>
        <begin position="19"/>
        <end position="41"/>
    </location>
</feature>
<evidence type="ECO:0000256" key="1">
    <source>
        <dbReference type="SAM" id="MobiDB-lite"/>
    </source>
</evidence>
<feature type="domain" description="Peptide N-acetyl-beta-D-glucosaminyl asparaginase amidase A N-terminal" evidence="3">
    <location>
        <begin position="218"/>
        <end position="350"/>
    </location>
</feature>
<sequence>MSYRSRDSNLWNMLKHGTVRAESEDADADKRLVGADDKRLVGADGDGDGVGDGVGVAANLDESGSDDSDSDEDVAESKPLLRTTSTMTESEFSPDEKKEKPEFMDLEANPLKPNATNGTHRKRSNLKRRIFYSLVPAICIIWLLCSFYNPKHGFNCNKVEVFQNPEVFFKAILDVDDGTVQHPSTFYRNSLNFVETVFEYGEEANKAKEIQEVANPFVPSPRYGKPVYKTILLDRHSFGNSYGHPKIVKFTIPQNVTFNAVVLNLLTEIDGIQHDRLANIFVNGVQIWRSSTIEPSGEKVFSIVNKDVSKYAKLFEGKDNELLFELNNIVDDHYTGAINITLGAEFFHFDPKHHLQGHAEISHMKGHHGKEEEQYGSGLVSDSDSDSGSGSDSDSDVEDNERESHNREDKEHDKPPHGKPPHDKPPHGKPPHHKPPHHEPPHGKPPHHEPPHHEPPHHEPPHHEPPHHEPPHHEPPHGKPPHHKPPHHEPPHGKPPHHKPPHHEPPHHEPPHGKPPHHKPPFHKDLRLFKIMRPADSIHALTTAEKGHAPVDYLSSSRLKVKLPTVAKNTTRLQLSVFTSGNAGETFWYNNVVDEYKNIFKEEGNEFIGKGPLRLVNVYFNGQKIASQTPEPVIFTGGISPALWSPVVSNSAFDVPSIDLDVTPLLPFLWEHQSPGDQFLEIEVSNGLGEVGLSNTTAVNENWITSANLLGFQHPDVVDSSGTLINVDHSNRAHVFPIAIPFSHSFQQIVNGIFSAQLISNLSFTLRNNKTLNTTFSSYSKGEISNIQHYAFDGNVQALVHVGHSSSSILIQDNDIPAYPQSRNCHKRIPENIIHSVNTSLSYPLVLKTNTVKKEVGNDAQYDIEYDVKIVNVKDLSMNFDVGFGDINVKSIQNGTSKYFLSSEGNHGFGSLTSRYKNRVSFGENFRRGFRRRVDAVNGTIVDERLDFGPDKTCNPNRHHYKSGHHDDGSDKHRAKGGRHHPKSTHHNQLSKTQRENHPQALFHMYRHMILGNNLIHKGESAIDVIKSGLWKDDPVELAYQLSPTLFINERIESIINSKNVNAEE</sequence>
<reference evidence="4" key="1">
    <citation type="journal article" date="2022" name="DNA Res.">
        <title>Genome analysis of five recently described species of the CUG-Ser clade uncovers Candida theae as a new hybrid lineage with pathogenic potential in the Candida parapsilosis species complex.</title>
        <authorList>
            <person name="Mixao V."/>
            <person name="Del Olmo V."/>
            <person name="Hegedusova E."/>
            <person name="Saus E."/>
            <person name="Pryszcz L."/>
            <person name="Cillingova A."/>
            <person name="Nosek J."/>
            <person name="Gabaldon T."/>
        </authorList>
    </citation>
    <scope>NUCLEOTIDE SEQUENCE</scope>
    <source>
        <strain evidence="4">CBS 10844</strain>
    </source>
</reference>
<feature type="compositionally biased region" description="Basic residues" evidence="1">
    <location>
        <begin position="427"/>
        <end position="436"/>
    </location>
</feature>
<accession>A0AAI9SYX4</accession>
<dbReference type="Pfam" id="PF12222">
    <property type="entry name" value="PNGaseA"/>
    <property type="match status" value="2"/>
</dbReference>
<feature type="compositionally biased region" description="Basic residues" evidence="1">
    <location>
        <begin position="973"/>
        <end position="986"/>
    </location>
</feature>
<feature type="compositionally biased region" description="Basic and acidic residues" evidence="1">
    <location>
        <begin position="437"/>
        <end position="477"/>
    </location>
</feature>
<dbReference type="AlphaFoldDB" id="A0AAI9SYX4"/>
<feature type="transmembrane region" description="Helical" evidence="2">
    <location>
        <begin position="130"/>
        <end position="149"/>
    </location>
</feature>